<keyword evidence="5" id="KW-1185">Reference proteome</keyword>
<dbReference type="Proteomes" id="UP001396898">
    <property type="component" value="Unassembled WGS sequence"/>
</dbReference>
<feature type="signal peptide" evidence="3">
    <location>
        <begin position="1"/>
        <end position="26"/>
    </location>
</feature>
<evidence type="ECO:0000256" key="3">
    <source>
        <dbReference type="SAM" id="SignalP"/>
    </source>
</evidence>
<evidence type="ECO:0000256" key="1">
    <source>
        <dbReference type="SAM" id="MobiDB-lite"/>
    </source>
</evidence>
<comment type="caution">
    <text evidence="4">The sequence shown here is derived from an EMBL/GenBank/DDBJ whole genome shotgun (WGS) entry which is preliminary data.</text>
</comment>
<feature type="chain" id="PRO_5046067381" evidence="3">
    <location>
        <begin position="27"/>
        <end position="391"/>
    </location>
</feature>
<gene>
    <name evidence="4" type="ORF">PG991_011937</name>
</gene>
<keyword evidence="2" id="KW-0812">Transmembrane</keyword>
<organism evidence="4 5">
    <name type="scientific">Apiospora marii</name>
    <dbReference type="NCBI Taxonomy" id="335849"/>
    <lineage>
        <taxon>Eukaryota</taxon>
        <taxon>Fungi</taxon>
        <taxon>Dikarya</taxon>
        <taxon>Ascomycota</taxon>
        <taxon>Pezizomycotina</taxon>
        <taxon>Sordariomycetes</taxon>
        <taxon>Xylariomycetidae</taxon>
        <taxon>Amphisphaeriales</taxon>
        <taxon>Apiosporaceae</taxon>
        <taxon>Apiospora</taxon>
    </lineage>
</organism>
<keyword evidence="2" id="KW-1133">Transmembrane helix</keyword>
<name>A0ABR1RFL9_9PEZI</name>
<evidence type="ECO:0000256" key="2">
    <source>
        <dbReference type="SAM" id="Phobius"/>
    </source>
</evidence>
<evidence type="ECO:0000313" key="4">
    <source>
        <dbReference type="EMBL" id="KAK8009386.1"/>
    </source>
</evidence>
<keyword evidence="3" id="KW-0732">Signal</keyword>
<dbReference type="EMBL" id="JAQQWI010000016">
    <property type="protein sequence ID" value="KAK8009386.1"/>
    <property type="molecule type" value="Genomic_DNA"/>
</dbReference>
<reference evidence="4 5" key="1">
    <citation type="submission" date="2023-01" db="EMBL/GenBank/DDBJ databases">
        <title>Analysis of 21 Apiospora genomes using comparative genomics revels a genus with tremendous synthesis potential of carbohydrate active enzymes and secondary metabolites.</title>
        <authorList>
            <person name="Sorensen T."/>
        </authorList>
    </citation>
    <scope>NUCLEOTIDE SEQUENCE [LARGE SCALE GENOMIC DNA]</scope>
    <source>
        <strain evidence="4 5">CBS 20057</strain>
    </source>
</reference>
<proteinExistence type="predicted"/>
<sequence length="391" mass="42838">MTPFFAGVASGLLLVALQAHPTLALAASTTSEYVVVTTTHAYLGDVITTTRTIKTWLTPTARPTASSTYTNEYLDLEVIQLYLPTGSVGEWQLSDDPPLSLEPDDSGETRTYWVAPVTYTAPRSCPTSFEIQTTETVSVPAAKTAGLQPTATETNSGLWGASETLYLEALPPGVTPGYGYNYRHHIRACEAPSYSADGRITSWYRVGDAADAEVCVHRRLAYLCMSWRDWVIVLASVLPGLFVLGFLESFLWFRQMMRGRRALRLGTVSWTLISGWVACFIRVSPARDAGEQAALVAQWKALSAGRRWRLWWRWGFRHKYPVEMLGPDPRKMQMVAADAAAGEGGGVPSAKGEAQEGGAQKPEVAQQVQQVEGSTPAAPKASWTRFLPKIM</sequence>
<keyword evidence="2" id="KW-0472">Membrane</keyword>
<feature type="region of interest" description="Disordered" evidence="1">
    <location>
        <begin position="339"/>
        <end position="383"/>
    </location>
</feature>
<protein>
    <submittedName>
        <fullName evidence="4">Uncharacterized protein</fullName>
    </submittedName>
</protein>
<evidence type="ECO:0000313" key="5">
    <source>
        <dbReference type="Proteomes" id="UP001396898"/>
    </source>
</evidence>
<feature type="transmembrane region" description="Helical" evidence="2">
    <location>
        <begin position="230"/>
        <end position="253"/>
    </location>
</feature>
<accession>A0ABR1RFL9</accession>